<feature type="transmembrane region" description="Helical" evidence="7">
    <location>
        <begin position="33"/>
        <end position="49"/>
    </location>
</feature>
<comment type="caution">
    <text evidence="9">The sequence shown here is derived from an EMBL/GenBank/DDBJ whole genome shotgun (WGS) entry which is preliminary data.</text>
</comment>
<comment type="similarity">
    <text evidence="2">Belongs to the bacterial sugar transferase family.</text>
</comment>
<evidence type="ECO:0000313" key="10">
    <source>
        <dbReference type="Proteomes" id="UP000193538"/>
    </source>
</evidence>
<evidence type="ECO:0000313" key="9">
    <source>
        <dbReference type="EMBL" id="ORO37930.1"/>
    </source>
</evidence>
<evidence type="ECO:0000256" key="4">
    <source>
        <dbReference type="ARBA" id="ARBA00022692"/>
    </source>
</evidence>
<evidence type="ECO:0000256" key="3">
    <source>
        <dbReference type="ARBA" id="ARBA00022679"/>
    </source>
</evidence>
<dbReference type="InterPro" id="IPR017475">
    <property type="entry name" value="EPS_sugar_tfrase"/>
</dbReference>
<evidence type="ECO:0000256" key="2">
    <source>
        <dbReference type="ARBA" id="ARBA00006464"/>
    </source>
</evidence>
<keyword evidence="5 7" id="KW-1133">Transmembrane helix</keyword>
<accession>A0A1X1FUH4</accession>
<evidence type="ECO:0000259" key="8">
    <source>
        <dbReference type="Pfam" id="PF02397"/>
    </source>
</evidence>
<feature type="transmembrane region" description="Helical" evidence="7">
    <location>
        <begin position="264"/>
        <end position="288"/>
    </location>
</feature>
<sequence>MEEKGLKISLAVFQSFLVIILAYLLSFVKETDIVYTSMVILYILHYVVFHISDYGQDFFKRGYLAEFIRTAKYIIFFALAISISNFFLEDRFSISRRGMVYFLIIHSILLYLMNLCIKRYWKRLFPNLKGRKKVFLITATSRVEKVMDRLIEASEILWELEAVSVLDQPNFRHEHLKVIPAENILDYTTHEVVDEVFINLPSEEYNIGDYISLFETMGIDVTVNLNAFNDNLGSDKKIREMAGLNVVSFSTKFYKPSHVVAKRIIDICGSIVGLIICGLVSIVLVPMIRKDGGPAIFSQTRIGKNGRHFTFYKFRSMCVNAEKRKQELLAQNTMQGGMFKVDDDPRITPIGRFIRKTSLDELPQFWNVLIGDMSLVGTRPPTVDEYEKYTPEQKRRLSFKPGITGLWQVSGRSEIKDFDEVVKLDVAYIDDWTIWKDIEILLKTVKVVFMRDGAK</sequence>
<proteinExistence type="inferred from homology"/>
<feature type="transmembrane region" description="Helical" evidence="7">
    <location>
        <begin position="7"/>
        <end position="27"/>
    </location>
</feature>
<evidence type="ECO:0000256" key="7">
    <source>
        <dbReference type="SAM" id="Phobius"/>
    </source>
</evidence>
<feature type="transmembrane region" description="Helical" evidence="7">
    <location>
        <begin position="100"/>
        <end position="121"/>
    </location>
</feature>
<name>A0A1X1FUH4_STROR</name>
<dbReference type="AlphaFoldDB" id="A0A1X1FUH4"/>
<organism evidence="9 10">
    <name type="scientific">Streptococcus oralis subsp. tigurinus</name>
    <dbReference type="NCBI Taxonomy" id="1077464"/>
    <lineage>
        <taxon>Bacteria</taxon>
        <taxon>Bacillati</taxon>
        <taxon>Bacillota</taxon>
        <taxon>Bacilli</taxon>
        <taxon>Lactobacillales</taxon>
        <taxon>Streptococcaceae</taxon>
        <taxon>Streptococcus</taxon>
    </lineage>
</organism>
<dbReference type="Pfam" id="PF02397">
    <property type="entry name" value="Bac_transf"/>
    <property type="match status" value="1"/>
</dbReference>
<dbReference type="NCBIfam" id="TIGR03025">
    <property type="entry name" value="EPS_sugtrans"/>
    <property type="match status" value="1"/>
</dbReference>
<dbReference type="PANTHER" id="PTHR30576">
    <property type="entry name" value="COLANIC BIOSYNTHESIS UDP-GLUCOSE LIPID CARRIER TRANSFERASE"/>
    <property type="match status" value="1"/>
</dbReference>
<dbReference type="PANTHER" id="PTHR30576:SF0">
    <property type="entry name" value="UNDECAPRENYL-PHOSPHATE N-ACETYLGALACTOSAMINYL 1-PHOSPHATE TRANSFERASE-RELATED"/>
    <property type="match status" value="1"/>
</dbReference>
<evidence type="ECO:0000256" key="6">
    <source>
        <dbReference type="ARBA" id="ARBA00023136"/>
    </source>
</evidence>
<gene>
    <name evidence="9" type="ORF">B7729_08090</name>
</gene>
<dbReference type="GO" id="GO:0016020">
    <property type="term" value="C:membrane"/>
    <property type="evidence" value="ECO:0007669"/>
    <property type="project" value="UniProtKB-SubCell"/>
</dbReference>
<dbReference type="Proteomes" id="UP000193538">
    <property type="component" value="Unassembled WGS sequence"/>
</dbReference>
<dbReference type="EMBL" id="NCUC01000014">
    <property type="protein sequence ID" value="ORO37930.1"/>
    <property type="molecule type" value="Genomic_DNA"/>
</dbReference>
<evidence type="ECO:0000256" key="5">
    <source>
        <dbReference type="ARBA" id="ARBA00022989"/>
    </source>
</evidence>
<keyword evidence="3 9" id="KW-0808">Transferase</keyword>
<feature type="domain" description="Bacterial sugar transferase" evidence="8">
    <location>
        <begin position="262"/>
        <end position="449"/>
    </location>
</feature>
<protein>
    <submittedName>
        <fullName evidence="9">Galactosyl transferase</fullName>
    </submittedName>
</protein>
<dbReference type="RefSeq" id="WP_084939334.1">
    <property type="nucleotide sequence ID" value="NZ_NCUC01000014.1"/>
</dbReference>
<feature type="transmembrane region" description="Helical" evidence="7">
    <location>
        <begin position="70"/>
        <end position="88"/>
    </location>
</feature>
<dbReference type="InterPro" id="IPR003362">
    <property type="entry name" value="Bact_transf"/>
</dbReference>
<keyword evidence="4 7" id="KW-0812">Transmembrane</keyword>
<dbReference type="GO" id="GO:0016780">
    <property type="term" value="F:phosphotransferase activity, for other substituted phosphate groups"/>
    <property type="evidence" value="ECO:0007669"/>
    <property type="project" value="TreeGrafter"/>
</dbReference>
<comment type="subcellular location">
    <subcellularLocation>
        <location evidence="1">Membrane</location>
        <topology evidence="1">Multi-pass membrane protein</topology>
    </subcellularLocation>
</comment>
<reference evidence="9 10" key="1">
    <citation type="journal article" date="2016" name="Eur. J. Clin. Microbiol. Infect. Dis.">
        <title>Whole genome sequencing as a tool for phylogenetic analysis of clinical strains of Mitis group streptococci.</title>
        <authorList>
            <person name="Rasmussen L.H."/>
            <person name="Dargis R."/>
            <person name="Hojholt K."/>
            <person name="Christensen J.J."/>
            <person name="Skovgaard O."/>
            <person name="Justesen U.S."/>
            <person name="Rosenvinge F.S."/>
            <person name="Moser C."/>
            <person name="Lukjancenko O."/>
            <person name="Rasmussen S."/>
            <person name="Nielsen X.C."/>
        </authorList>
    </citation>
    <scope>NUCLEOTIDE SEQUENCE [LARGE SCALE GENOMIC DNA]</scope>
    <source>
        <strain evidence="9 10">OD_348934_12</strain>
    </source>
</reference>
<keyword evidence="6 7" id="KW-0472">Membrane</keyword>
<evidence type="ECO:0000256" key="1">
    <source>
        <dbReference type="ARBA" id="ARBA00004141"/>
    </source>
</evidence>